<dbReference type="EMBL" id="CP097508">
    <property type="protein sequence ID" value="URE09390.1"/>
    <property type="molecule type" value="Genomic_DNA"/>
</dbReference>
<feature type="region of interest" description="Disordered" evidence="6">
    <location>
        <begin position="354"/>
        <end position="389"/>
    </location>
</feature>
<dbReference type="CDD" id="cd20588">
    <property type="entry name" value="CYCLIN_AcCycT_rpt2"/>
    <property type="match status" value="1"/>
</dbReference>
<keyword evidence="1" id="KW-0132">Cell division</keyword>
<feature type="domain" description="Cyclin-like" evidence="7">
    <location>
        <begin position="147"/>
        <end position="249"/>
    </location>
</feature>
<dbReference type="Pfam" id="PF00134">
    <property type="entry name" value="Cyclin_N"/>
    <property type="match status" value="1"/>
</dbReference>
<dbReference type="CDD" id="cd20587">
    <property type="entry name" value="CYCLIN_AcCycT_rpt1"/>
    <property type="match status" value="1"/>
</dbReference>
<feature type="region of interest" description="Disordered" evidence="6">
    <location>
        <begin position="1"/>
        <end position="29"/>
    </location>
</feature>
<dbReference type="SMART" id="SM00385">
    <property type="entry name" value="CYCLIN"/>
    <property type="match status" value="2"/>
</dbReference>
<name>A0A9E7G7W2_9LILI</name>
<feature type="domain" description="Cyclin-like" evidence="7">
    <location>
        <begin position="262"/>
        <end position="348"/>
    </location>
</feature>
<feature type="compositionally biased region" description="Basic and acidic residues" evidence="6">
    <location>
        <begin position="1"/>
        <end position="13"/>
    </location>
</feature>
<dbReference type="GO" id="GO:0051301">
    <property type="term" value="P:cell division"/>
    <property type="evidence" value="ECO:0007669"/>
    <property type="project" value="UniProtKB-KW"/>
</dbReference>
<evidence type="ECO:0000256" key="6">
    <source>
        <dbReference type="SAM" id="MobiDB-lite"/>
    </source>
</evidence>
<dbReference type="Proteomes" id="UP001055439">
    <property type="component" value="Chromosome 6"/>
</dbReference>
<reference evidence="8" key="1">
    <citation type="submission" date="2022-05" db="EMBL/GenBank/DDBJ databases">
        <title>The Musa troglodytarum L. genome provides insights into the mechanism of non-climacteric behaviour and enrichment of carotenoids.</title>
        <authorList>
            <person name="Wang J."/>
        </authorList>
    </citation>
    <scope>NUCLEOTIDE SEQUENCE</scope>
    <source>
        <tissue evidence="8">Leaf</tissue>
    </source>
</reference>
<comment type="similarity">
    <text evidence="4">Belongs to the cyclin family. Cyclin T subfamily.</text>
</comment>
<feature type="region of interest" description="Disordered" evidence="6">
    <location>
        <begin position="402"/>
        <end position="443"/>
    </location>
</feature>
<evidence type="ECO:0000256" key="4">
    <source>
        <dbReference type="ARBA" id="ARBA00061204"/>
    </source>
</evidence>
<accession>A0A9E7G7W2</accession>
<dbReference type="InterPro" id="IPR036915">
    <property type="entry name" value="Cyclin-like_sf"/>
</dbReference>
<dbReference type="PANTHER" id="PTHR10026">
    <property type="entry name" value="CYCLIN"/>
    <property type="match status" value="1"/>
</dbReference>
<evidence type="ECO:0000259" key="7">
    <source>
        <dbReference type="SMART" id="SM00385"/>
    </source>
</evidence>
<keyword evidence="9" id="KW-1185">Reference proteome</keyword>
<evidence type="ECO:0000256" key="1">
    <source>
        <dbReference type="ARBA" id="ARBA00022618"/>
    </source>
</evidence>
<dbReference type="GO" id="GO:0016538">
    <property type="term" value="F:cyclin-dependent protein serine/threonine kinase regulator activity"/>
    <property type="evidence" value="ECO:0007669"/>
    <property type="project" value="InterPro"/>
</dbReference>
<dbReference type="InterPro" id="IPR006671">
    <property type="entry name" value="Cyclin_N"/>
</dbReference>
<dbReference type="GO" id="GO:0006357">
    <property type="term" value="P:regulation of transcription by RNA polymerase II"/>
    <property type="evidence" value="ECO:0007669"/>
    <property type="project" value="InterPro"/>
</dbReference>
<dbReference type="Pfam" id="PF02984">
    <property type="entry name" value="Cyclin_C"/>
    <property type="match status" value="1"/>
</dbReference>
<dbReference type="SUPFAM" id="SSF47954">
    <property type="entry name" value="Cyclin-like"/>
    <property type="match status" value="2"/>
</dbReference>
<gene>
    <name evidence="8" type="ORF">MUK42_22768</name>
</gene>
<organism evidence="8 9">
    <name type="scientific">Musa troglodytarum</name>
    <name type="common">fe'i banana</name>
    <dbReference type="NCBI Taxonomy" id="320322"/>
    <lineage>
        <taxon>Eukaryota</taxon>
        <taxon>Viridiplantae</taxon>
        <taxon>Streptophyta</taxon>
        <taxon>Embryophyta</taxon>
        <taxon>Tracheophyta</taxon>
        <taxon>Spermatophyta</taxon>
        <taxon>Magnoliopsida</taxon>
        <taxon>Liliopsida</taxon>
        <taxon>Zingiberales</taxon>
        <taxon>Musaceae</taxon>
        <taxon>Musa</taxon>
    </lineage>
</organism>
<dbReference type="InterPro" id="IPR004367">
    <property type="entry name" value="Cyclin_C-dom"/>
</dbReference>
<keyword evidence="2 5" id="KW-0195">Cyclin</keyword>
<evidence type="ECO:0000313" key="8">
    <source>
        <dbReference type="EMBL" id="URE09390.1"/>
    </source>
</evidence>
<dbReference type="FunFam" id="1.10.472.10:FF:000028">
    <property type="entry name" value="Cyclin-T1-5 like"/>
    <property type="match status" value="1"/>
</dbReference>
<evidence type="ECO:0000256" key="2">
    <source>
        <dbReference type="ARBA" id="ARBA00023127"/>
    </source>
</evidence>
<evidence type="ECO:0000313" key="9">
    <source>
        <dbReference type="Proteomes" id="UP001055439"/>
    </source>
</evidence>
<protein>
    <submittedName>
        <fullName evidence="8">Cyclin T</fullName>
    </submittedName>
</protein>
<dbReference type="FunFam" id="1.10.472.10:FF:000026">
    <property type="entry name" value="Cyclin-T1-5 like"/>
    <property type="match status" value="1"/>
</dbReference>
<dbReference type="InterPro" id="IPR043198">
    <property type="entry name" value="Cyclin/Ssn8"/>
</dbReference>
<dbReference type="InterPro" id="IPR013763">
    <property type="entry name" value="Cyclin-like_dom"/>
</dbReference>
<feature type="non-terminal residue" evidence="8">
    <location>
        <position position="1"/>
    </location>
</feature>
<evidence type="ECO:0000256" key="3">
    <source>
        <dbReference type="ARBA" id="ARBA00023306"/>
    </source>
</evidence>
<keyword evidence="3" id="KW-0131">Cell cycle</keyword>
<feature type="compositionally biased region" description="Low complexity" evidence="6">
    <location>
        <begin position="377"/>
        <end position="389"/>
    </location>
</feature>
<dbReference type="AlphaFoldDB" id="A0A9E7G7W2"/>
<proteinExistence type="inferred from homology"/>
<sequence>SDPSHQPDEDPTRHRSLHNCPPHSPHPLPRSSRLTVFSVARSAPLRLASFAAAAEGRQGLLKFIFILLITNNDTCLTGRYWLVLYKATPLIMEWLKGGHSSYDKLDEANCFGSRWYFSRKEIEENSPSRRDGIELKKEKNLRNSYCCFLRDLGMRLKLPQVTIATAIVFCHRFFLRQSHGKNDRRIIATACLFLAGKVEDTSRPLKDVVLVSYEIIYKKEPSAVQKIKQKEVYEQQKELILLGERVVLATLGFDLSVLHPYKPLVEAIKKFKVSTHNSLAQVAWNFVNDGLRTSLCLQYKPHHIAAGAVCLAAKFLKVKLPSDVEKGWWQEFDVTPRQLEDVSNQMLELYEQNRSGQSFHSTEVEGNIGGSNNEPIVTTSSVGRSSVSTNGHAQDAVLTNVEQGGQTPGPAWSFGSQSYADSNHIDNHCQQGQGDGKESTGCKSEIWDHNMGAEGNDCSSHEFDKSSDCRENTLETSSCSKPDLPLGNAVVNERDKVKKVDKELMDAGSSTKSWSINRQISNFSETSKIFFPPDYINIGKTKAALEKRRLHNNVGQKRKSTDEHDDLITRDGFDGNKDGCELPCKLASQRAMVSGREPEYMQQYRNRHWSCDTTGSRSRGNRL</sequence>
<dbReference type="Gene3D" id="1.10.472.10">
    <property type="entry name" value="Cyclin-like"/>
    <property type="match status" value="2"/>
</dbReference>
<dbReference type="OrthoDB" id="10264655at2759"/>
<evidence type="ECO:0000256" key="5">
    <source>
        <dbReference type="RuleBase" id="RU000383"/>
    </source>
</evidence>